<reference evidence="3 4" key="1">
    <citation type="submission" date="2020-10" db="EMBL/GenBank/DDBJ databases">
        <title>Connecting structure to function with the recovery of over 1000 high-quality activated sludge metagenome-assembled genomes encoding full-length rRNA genes using long-read sequencing.</title>
        <authorList>
            <person name="Singleton C.M."/>
            <person name="Petriglieri F."/>
            <person name="Kristensen J.M."/>
            <person name="Kirkegaard R.H."/>
            <person name="Michaelsen T.Y."/>
            <person name="Andersen M.H."/>
            <person name="Karst S.M."/>
            <person name="Dueholm M.S."/>
            <person name="Nielsen P.H."/>
            <person name="Albertsen M."/>
        </authorList>
    </citation>
    <scope>NUCLEOTIDE SEQUENCE [LARGE SCALE GENOMIC DNA]</scope>
    <source>
        <strain evidence="3">EsbW_18-Q3-R4-48_BATAC.285</strain>
    </source>
</reference>
<dbReference type="Gene3D" id="2.50.20.10">
    <property type="entry name" value="Lipoprotein localisation LolA/LolB/LppX"/>
    <property type="match status" value="1"/>
</dbReference>
<protein>
    <submittedName>
        <fullName evidence="3">DUF2092 domain-containing protein</fullName>
    </submittedName>
</protein>
<name>A0A935UGK4_9PROT</name>
<dbReference type="AlphaFoldDB" id="A0A935UGK4"/>
<accession>A0A935UGK4</accession>
<dbReference type="InterPro" id="IPR029046">
    <property type="entry name" value="LolA/LolB/LppX"/>
</dbReference>
<comment type="caution">
    <text evidence="3">The sequence shown here is derived from an EMBL/GenBank/DDBJ whole genome shotgun (WGS) entry which is preliminary data.</text>
</comment>
<keyword evidence="1 2" id="KW-0732">Signal</keyword>
<dbReference type="InterPro" id="IPR019207">
    <property type="entry name" value="DUF2092"/>
</dbReference>
<evidence type="ECO:0000256" key="2">
    <source>
        <dbReference type="SAM" id="SignalP"/>
    </source>
</evidence>
<evidence type="ECO:0000313" key="3">
    <source>
        <dbReference type="EMBL" id="MBK7675757.1"/>
    </source>
</evidence>
<dbReference type="EMBL" id="JADJMH010000013">
    <property type="protein sequence ID" value="MBK7675757.1"/>
    <property type="molecule type" value="Genomic_DNA"/>
</dbReference>
<organism evidence="3 4">
    <name type="scientific">Candidatus Accumulibacter proximus</name>
    <dbReference type="NCBI Taxonomy" id="2954385"/>
    <lineage>
        <taxon>Bacteria</taxon>
        <taxon>Pseudomonadati</taxon>
        <taxon>Pseudomonadota</taxon>
        <taxon>Betaproteobacteria</taxon>
        <taxon>Candidatus Accumulibacter</taxon>
    </lineage>
</organism>
<dbReference type="SUPFAM" id="SSF89392">
    <property type="entry name" value="Prokaryotic lipoproteins and lipoprotein localization factors"/>
    <property type="match status" value="1"/>
</dbReference>
<dbReference type="Pfam" id="PF09865">
    <property type="entry name" value="DUF2092"/>
    <property type="match status" value="1"/>
</dbReference>
<proteinExistence type="predicted"/>
<gene>
    <name evidence="3" type="ORF">IPJ27_13910</name>
</gene>
<sequence length="256" mass="28447">MLHTKLALGLLTLALSAPFAHAQTAAPEPAKSVVRAVDPASIQALRDMGVHLQTLKRFQVSTELTGERVLADGQKLQHSATAKIEAVRPNMLRARMFSARAEREIFYDGKLATISIPAQKAYSTVEFTGNLGELVSKLEERYGVEIPMSDMFLWGTPAAPLDKIDSAMNAGQDFIDNDLCDHYAFRQGNTDWQIWITTGAKPLPRKLVITDRSDEARPQSVQYFAWNLKPTFKDSIFKFTPPKGATAVELRSLEKK</sequence>
<feature type="signal peptide" evidence="2">
    <location>
        <begin position="1"/>
        <end position="22"/>
    </location>
</feature>
<evidence type="ECO:0000256" key="1">
    <source>
        <dbReference type="ARBA" id="ARBA00022729"/>
    </source>
</evidence>
<feature type="chain" id="PRO_5037727721" evidence="2">
    <location>
        <begin position="23"/>
        <end position="256"/>
    </location>
</feature>
<dbReference type="Proteomes" id="UP000697998">
    <property type="component" value="Unassembled WGS sequence"/>
</dbReference>
<evidence type="ECO:0000313" key="4">
    <source>
        <dbReference type="Proteomes" id="UP000697998"/>
    </source>
</evidence>